<keyword evidence="7" id="KW-1185">Reference proteome</keyword>
<evidence type="ECO:0000256" key="1">
    <source>
        <dbReference type="ARBA" id="ARBA00022553"/>
    </source>
</evidence>
<dbReference type="SUPFAM" id="SSF52172">
    <property type="entry name" value="CheY-like"/>
    <property type="match status" value="1"/>
</dbReference>
<dbReference type="PROSITE" id="PS50110">
    <property type="entry name" value="RESPONSE_REGULATORY"/>
    <property type="match status" value="1"/>
</dbReference>
<dbReference type="InterPro" id="IPR016032">
    <property type="entry name" value="Sig_transdc_resp-reg_C-effctor"/>
</dbReference>
<evidence type="ECO:0000256" key="3">
    <source>
        <dbReference type="PROSITE-ProRule" id="PRU00169"/>
    </source>
</evidence>
<name>A0ABT3GNE3_9BACT</name>
<keyword evidence="2" id="KW-0238">DNA-binding</keyword>
<dbReference type="InterPro" id="IPR000792">
    <property type="entry name" value="Tscrpt_reg_LuxR_C"/>
</dbReference>
<proteinExistence type="predicted"/>
<dbReference type="SMART" id="SM00421">
    <property type="entry name" value="HTH_LUXR"/>
    <property type="match status" value="1"/>
</dbReference>
<dbReference type="SUPFAM" id="SSF46894">
    <property type="entry name" value="C-terminal effector domain of the bipartite response regulators"/>
    <property type="match status" value="1"/>
</dbReference>
<dbReference type="PROSITE" id="PS50043">
    <property type="entry name" value="HTH_LUXR_2"/>
    <property type="match status" value="1"/>
</dbReference>
<dbReference type="SMART" id="SM00448">
    <property type="entry name" value="REC"/>
    <property type="match status" value="1"/>
</dbReference>
<gene>
    <name evidence="6" type="ORF">OKA05_20945</name>
</gene>
<dbReference type="RefSeq" id="WP_264489149.1">
    <property type="nucleotide sequence ID" value="NZ_JAPDDT010000011.1"/>
</dbReference>
<feature type="domain" description="Response regulatory" evidence="5">
    <location>
        <begin position="3"/>
        <end position="119"/>
    </location>
</feature>
<sequence>MKRIAIVEDNTTVRASLAELVESIPGCECLAGFASGEEGLRLIPKLKPDLVMMDINLPGMSGIECTAKIKRLLPDLRVLILTMYEDGDKIFDALKAGASGYILKRSKPQDIVDAIREILAGGAPMTPAIALKVVESFRKPAVPEQEAPSLSARETEVLQCLAKGMANKEIADQLGMGVETVRWHLKQIYEKLHVRCRTEAAVKFLGMQGSGEQGKD</sequence>
<evidence type="ECO:0000313" key="7">
    <source>
        <dbReference type="Proteomes" id="UP001320876"/>
    </source>
</evidence>
<organism evidence="6 7">
    <name type="scientific">Luteolibacter arcticus</name>
    <dbReference type="NCBI Taxonomy" id="1581411"/>
    <lineage>
        <taxon>Bacteria</taxon>
        <taxon>Pseudomonadati</taxon>
        <taxon>Verrucomicrobiota</taxon>
        <taxon>Verrucomicrobiia</taxon>
        <taxon>Verrucomicrobiales</taxon>
        <taxon>Verrucomicrobiaceae</taxon>
        <taxon>Luteolibacter</taxon>
    </lineage>
</organism>
<evidence type="ECO:0000259" key="4">
    <source>
        <dbReference type="PROSITE" id="PS50043"/>
    </source>
</evidence>
<dbReference type="PANTHER" id="PTHR43214:SF43">
    <property type="entry name" value="TWO-COMPONENT RESPONSE REGULATOR"/>
    <property type="match status" value="1"/>
</dbReference>
<dbReference type="InterPro" id="IPR058245">
    <property type="entry name" value="NreC/VraR/RcsB-like_REC"/>
</dbReference>
<dbReference type="InterPro" id="IPR001789">
    <property type="entry name" value="Sig_transdc_resp-reg_receiver"/>
</dbReference>
<evidence type="ECO:0000313" key="6">
    <source>
        <dbReference type="EMBL" id="MCW1925041.1"/>
    </source>
</evidence>
<evidence type="ECO:0000259" key="5">
    <source>
        <dbReference type="PROSITE" id="PS50110"/>
    </source>
</evidence>
<dbReference type="EMBL" id="JAPDDT010000011">
    <property type="protein sequence ID" value="MCW1925041.1"/>
    <property type="molecule type" value="Genomic_DNA"/>
</dbReference>
<dbReference type="InterPro" id="IPR039420">
    <property type="entry name" value="WalR-like"/>
</dbReference>
<dbReference type="Gene3D" id="3.40.50.2300">
    <property type="match status" value="1"/>
</dbReference>
<feature type="domain" description="HTH luxR-type" evidence="4">
    <location>
        <begin position="143"/>
        <end position="208"/>
    </location>
</feature>
<feature type="modified residue" description="4-aspartylphosphate" evidence="3">
    <location>
        <position position="54"/>
    </location>
</feature>
<dbReference type="PANTHER" id="PTHR43214">
    <property type="entry name" value="TWO-COMPONENT RESPONSE REGULATOR"/>
    <property type="match status" value="1"/>
</dbReference>
<protein>
    <submittedName>
        <fullName evidence="6">Response regulator transcription factor</fullName>
    </submittedName>
</protein>
<dbReference type="Pfam" id="PF00196">
    <property type="entry name" value="GerE"/>
    <property type="match status" value="1"/>
</dbReference>
<dbReference type="Proteomes" id="UP001320876">
    <property type="component" value="Unassembled WGS sequence"/>
</dbReference>
<comment type="caution">
    <text evidence="6">The sequence shown here is derived from an EMBL/GenBank/DDBJ whole genome shotgun (WGS) entry which is preliminary data.</text>
</comment>
<keyword evidence="1 3" id="KW-0597">Phosphoprotein</keyword>
<accession>A0ABT3GNE3</accession>
<dbReference type="Pfam" id="PF00072">
    <property type="entry name" value="Response_reg"/>
    <property type="match status" value="1"/>
</dbReference>
<dbReference type="PRINTS" id="PR00038">
    <property type="entry name" value="HTHLUXR"/>
</dbReference>
<evidence type="ECO:0000256" key="2">
    <source>
        <dbReference type="ARBA" id="ARBA00023125"/>
    </source>
</evidence>
<dbReference type="InterPro" id="IPR011006">
    <property type="entry name" value="CheY-like_superfamily"/>
</dbReference>
<dbReference type="CDD" id="cd06170">
    <property type="entry name" value="LuxR_C_like"/>
    <property type="match status" value="1"/>
</dbReference>
<dbReference type="CDD" id="cd17535">
    <property type="entry name" value="REC_NarL-like"/>
    <property type="match status" value="1"/>
</dbReference>
<reference evidence="6 7" key="1">
    <citation type="submission" date="2022-10" db="EMBL/GenBank/DDBJ databases">
        <title>Luteolibacter arcticus strain CCTCC AB 2014275, whole genome shotgun sequencing project.</title>
        <authorList>
            <person name="Zhao G."/>
            <person name="Shen L."/>
        </authorList>
    </citation>
    <scope>NUCLEOTIDE SEQUENCE [LARGE SCALE GENOMIC DNA]</scope>
    <source>
        <strain evidence="6 7">CCTCC AB 2014275</strain>
    </source>
</reference>